<feature type="compositionally biased region" description="Polar residues" evidence="3">
    <location>
        <begin position="74"/>
        <end position="85"/>
    </location>
</feature>
<sequence>MQGVQLETPSRIWRRIENIDDRSMPSLPSLPVFDDDLTSSDLHSSQDNLSLDSFPVQSTPAAASSHTHTVTSTIRPPNSTSSTTRFAHSIASRSITTRSALSVSGGRTVSVRRGMQDSFDEVSVIPNLPGAPRDSSGSGSGEEEEYRVMDESKRSLHDDYMVHSGGHPEDDEFEDLSLTDALESVSRSGSPYPTYPPDPEPTPKKNYDYSVSLRTETKPTPFDKLRNVSFRKPNALTRTRTPSLSRTTPSPTSSSSMNSTPRSTRSTAHFNGNEAASPSPATRLQSIASPAFIPLPRSTTASPANFPLPRSASASPAGLGIGGRRQVDDRSASASDEDPVQTEDDDGPQLPELPSHMMSEAHLSFSIPGPEQTDYQSQSNSHSRSHSHVDDHPTEDQSRSRTADEREPTFSSEEAPTQYTHSDAEQDRQNNLTVVRETNNAIRSPTPLSIAFSSPAGSAMFTPTPAFQPRPRARFNVPLSPAPLVDSASASEADEQEVRDEGEEVQEQEEEDRGQVDYDDPATPHAHKRSFLLSVINSTARPRMKFPTPHPLRVNAAVTGQPPPLPLPQDTPGGAKLFAGVTPRPARRPTAQPRRLSHPLSKTWTPKTPSDANTPDSGSESPYDATNDRASFISTASSHDLTTHARANASFDPLMGLGVGGVGVGRFNAGKLNTYLHGLNRRLQEENEGLVERLRVLEEEKKGGGLSDVVSAGAGARRVSGGGGRRVSAASSLGDVKEEEWVEEKAALEELVEELNEKFEGCVKEKEDVMRELEVEREGRKSDKDKWKDRMVEVEKGVEVIVKDLERKLKEAEGRVLMVEEEKQREGKRAERMLAELREDVDIAVQRAEKAEGLLDNGRELGSELRAANERVEKAMSELRQAHSQIDALQDEVMNADRRMEVLEKELREERGLSVELDEALRSQSSELASARDRLATAEDEAKTLSKALQDSKAYIAEIHSDAEAAVERLEELEHQLASANERIRAMDEDADQAADMVEKLEGEADRANELARQMEDALEAAEQKMLEDEQELAQIRVKVASLESELANSKKNIDPSQSIRPFDDGAEMEAMEAELDDAHREIARLNAVLNQSPARKAIESAKDSRISLLEAERDDLLERLKNMKNNAGTPSKLFNQTGISPMHRQVLNMTMASPRTPGGPLRDLTWLQNTPAEASVSPLLAEIARLQQELDYANQSIDDKLDKLEDAGLGVVELTRRLEDARGRISALEAELARLARRDDRRIRRLKNARCLKCKGKVDLENLNRAAEGDESSIDISFASFASEPPTPPTKTSEALRANLHSVNQQLESMKKEWDDEKRRLLGEKAVLQDVASRLNLQMQEANSEMRRVAQNHKAVEKLRTGVESELEKAKRTVNDLEAELRDERSRLRALTSERNRVDRDKGDIVAQLRRTESDMAEVRSQLQKVKQENHSLEAELRDNVNAEQKARRLEKKVTQNMEMIDQLREERSLLAADHKELQRRFSEVSEHVNKLRDQYTASQTSHENRRQQLDNHLAEIDELRRALSEQADELHRTAAEKNRMVAERTDIAQTVAVLEADLQRVKREAEAFGRDLKQLRAEKNRQESKHKDDITKAERAQKQSQTQIRVLTEQLESQRESAKRAKEEMDGHTCAA</sequence>
<evidence type="ECO:0000256" key="2">
    <source>
        <dbReference type="SAM" id="Coils"/>
    </source>
</evidence>
<protein>
    <recommendedName>
        <fullName evidence="6">Pericentrin/AKAP-450 centrosomal targeting domain-containing protein</fullName>
    </recommendedName>
</protein>
<feature type="compositionally biased region" description="Low complexity" evidence="3">
    <location>
        <begin position="582"/>
        <end position="594"/>
    </location>
</feature>
<dbReference type="HOGENOM" id="CLU_003479_0_0_1"/>
<evidence type="ECO:0000313" key="5">
    <source>
        <dbReference type="Proteomes" id="UP000027265"/>
    </source>
</evidence>
<feature type="coiled-coil region" evidence="2">
    <location>
        <begin position="1184"/>
        <end position="1239"/>
    </location>
</feature>
<keyword evidence="1 2" id="KW-0175">Coiled coil</keyword>
<feature type="region of interest" description="Disordered" evidence="3">
    <location>
        <begin position="1578"/>
        <end position="1634"/>
    </location>
</feature>
<feature type="region of interest" description="Disordered" evidence="3">
    <location>
        <begin position="37"/>
        <end position="85"/>
    </location>
</feature>
<feature type="compositionally biased region" description="Basic and acidic residues" evidence="3">
    <location>
        <begin position="387"/>
        <end position="408"/>
    </location>
</feature>
<feature type="compositionally biased region" description="Acidic residues" evidence="3">
    <location>
        <begin position="335"/>
        <end position="347"/>
    </location>
</feature>
<dbReference type="InParanoid" id="A0A067QFW6"/>
<evidence type="ECO:0000256" key="3">
    <source>
        <dbReference type="SAM" id="MobiDB-lite"/>
    </source>
</evidence>
<feature type="region of interest" description="Disordered" evidence="3">
    <location>
        <begin position="183"/>
        <end position="282"/>
    </location>
</feature>
<dbReference type="PANTHER" id="PTHR32083">
    <property type="entry name" value="CILIA AND FLAGELLA-ASSOCIATED PROTEIN 58-RELATED"/>
    <property type="match status" value="1"/>
</dbReference>
<reference evidence="5" key="1">
    <citation type="journal article" date="2014" name="Proc. Natl. Acad. Sci. U.S.A.">
        <title>Extensive sampling of basidiomycete genomes demonstrates inadequacy of the white-rot/brown-rot paradigm for wood decay fungi.</title>
        <authorList>
            <person name="Riley R."/>
            <person name="Salamov A.A."/>
            <person name="Brown D.W."/>
            <person name="Nagy L.G."/>
            <person name="Floudas D."/>
            <person name="Held B.W."/>
            <person name="Levasseur A."/>
            <person name="Lombard V."/>
            <person name="Morin E."/>
            <person name="Otillar R."/>
            <person name="Lindquist E.A."/>
            <person name="Sun H."/>
            <person name="LaButti K.M."/>
            <person name="Schmutz J."/>
            <person name="Jabbour D."/>
            <person name="Luo H."/>
            <person name="Baker S.E."/>
            <person name="Pisabarro A.G."/>
            <person name="Walton J.D."/>
            <person name="Blanchette R.A."/>
            <person name="Henrissat B."/>
            <person name="Martin F."/>
            <person name="Cullen D."/>
            <person name="Hibbett D.S."/>
            <person name="Grigoriev I.V."/>
        </authorList>
    </citation>
    <scope>NUCLEOTIDE SEQUENCE [LARGE SCALE GENOMIC DNA]</scope>
    <source>
        <strain evidence="5">MUCL 33604</strain>
    </source>
</reference>
<dbReference type="PANTHER" id="PTHR32083:SF48">
    <property type="entry name" value="TRANS-GOLGI NETWORK-LOCALIZED SYP41-INTERACTING PROTEIN 1"/>
    <property type="match status" value="1"/>
</dbReference>
<feature type="region of interest" description="Disordered" evidence="3">
    <location>
        <begin position="542"/>
        <end position="627"/>
    </location>
</feature>
<dbReference type="EMBL" id="KL197712">
    <property type="protein sequence ID" value="KDQ61486.1"/>
    <property type="molecule type" value="Genomic_DNA"/>
</dbReference>
<dbReference type="OrthoDB" id="2020852at2759"/>
<feature type="compositionally biased region" description="Low complexity" evidence="3">
    <location>
        <begin position="58"/>
        <end position="73"/>
    </location>
</feature>
<feature type="region of interest" description="Disordered" evidence="3">
    <location>
        <begin position="294"/>
        <end position="530"/>
    </location>
</feature>
<gene>
    <name evidence="4" type="ORF">JAAARDRAFT_511841</name>
</gene>
<dbReference type="STRING" id="933084.A0A067QFW6"/>
<dbReference type="GO" id="GO:0005856">
    <property type="term" value="C:cytoskeleton"/>
    <property type="evidence" value="ECO:0007669"/>
    <property type="project" value="TreeGrafter"/>
</dbReference>
<evidence type="ECO:0008006" key="6">
    <source>
        <dbReference type="Google" id="ProtNLM"/>
    </source>
</evidence>
<name>A0A067QFW6_9AGAM</name>
<feature type="compositionally biased region" description="Low complexity" evidence="3">
    <location>
        <begin position="237"/>
        <end position="267"/>
    </location>
</feature>
<feature type="compositionally biased region" description="Polar residues" evidence="3">
    <location>
        <begin position="268"/>
        <end position="282"/>
    </location>
</feature>
<accession>A0A067QFW6</accession>
<dbReference type="Proteomes" id="UP000027265">
    <property type="component" value="Unassembled WGS sequence"/>
</dbReference>
<feature type="compositionally biased region" description="Polar residues" evidence="3">
    <location>
        <begin position="409"/>
        <end position="421"/>
    </location>
</feature>
<feature type="compositionally biased region" description="Basic and acidic residues" evidence="3">
    <location>
        <begin position="1578"/>
        <end position="1599"/>
    </location>
</feature>
<proteinExistence type="predicted"/>
<feature type="compositionally biased region" description="Basic and acidic residues" evidence="3">
    <location>
        <begin position="215"/>
        <end position="226"/>
    </location>
</feature>
<evidence type="ECO:0000256" key="1">
    <source>
        <dbReference type="ARBA" id="ARBA00023054"/>
    </source>
</evidence>
<feature type="compositionally biased region" description="Basic and acidic residues" evidence="3">
    <location>
        <begin position="1614"/>
        <end position="1634"/>
    </location>
</feature>
<dbReference type="Gene3D" id="1.10.287.1490">
    <property type="match status" value="1"/>
</dbReference>
<feature type="compositionally biased region" description="Polar residues" evidence="3">
    <location>
        <begin position="600"/>
        <end position="620"/>
    </location>
</feature>
<feature type="coiled-coil region" evidence="2">
    <location>
        <begin position="738"/>
        <end position="1127"/>
    </location>
</feature>
<evidence type="ECO:0000313" key="4">
    <source>
        <dbReference type="EMBL" id="KDQ61486.1"/>
    </source>
</evidence>
<feature type="compositionally biased region" description="Polar residues" evidence="3">
    <location>
        <begin position="429"/>
        <end position="456"/>
    </location>
</feature>
<keyword evidence="5" id="KW-1185">Reference proteome</keyword>
<dbReference type="Gene3D" id="1.20.120.330">
    <property type="entry name" value="Nucleotidyltransferases domain 2"/>
    <property type="match status" value="1"/>
</dbReference>
<feature type="compositionally biased region" description="Acidic residues" evidence="3">
    <location>
        <begin position="492"/>
        <end position="520"/>
    </location>
</feature>
<organism evidence="4 5">
    <name type="scientific">Jaapia argillacea MUCL 33604</name>
    <dbReference type="NCBI Taxonomy" id="933084"/>
    <lineage>
        <taxon>Eukaryota</taxon>
        <taxon>Fungi</taxon>
        <taxon>Dikarya</taxon>
        <taxon>Basidiomycota</taxon>
        <taxon>Agaricomycotina</taxon>
        <taxon>Agaricomycetes</taxon>
        <taxon>Agaricomycetidae</taxon>
        <taxon>Jaapiales</taxon>
        <taxon>Jaapiaceae</taxon>
        <taxon>Jaapia</taxon>
    </lineage>
</organism>
<feature type="compositionally biased region" description="Polar residues" evidence="3">
    <location>
        <begin position="48"/>
        <end position="57"/>
    </location>
</feature>
<feature type="region of interest" description="Disordered" evidence="3">
    <location>
        <begin position="120"/>
        <end position="150"/>
    </location>
</feature>